<keyword evidence="4" id="KW-0067">ATP-binding</keyword>
<dbReference type="PANTHER" id="PTHR35372:SF2">
    <property type="entry name" value="SF3 HELICASE DOMAIN-CONTAINING PROTEIN"/>
    <property type="match status" value="1"/>
</dbReference>
<dbReference type="SMART" id="SM00885">
    <property type="entry name" value="D5_N"/>
    <property type="match status" value="1"/>
</dbReference>
<evidence type="ECO:0000256" key="4">
    <source>
        <dbReference type="ARBA" id="ARBA00022840"/>
    </source>
</evidence>
<accession>A0ABR7VLJ4</accession>
<dbReference type="InterPro" id="IPR045455">
    <property type="entry name" value="NrS-1_pol-like_helicase"/>
</dbReference>
<dbReference type="PROSITE" id="PS51206">
    <property type="entry name" value="SF3_HELICASE_1"/>
    <property type="match status" value="1"/>
</dbReference>
<keyword evidence="7" id="KW-1185">Reference proteome</keyword>
<protein>
    <recommendedName>
        <fullName evidence="5">SF3 helicase domain-containing protein</fullName>
    </recommendedName>
</protein>
<dbReference type="PANTHER" id="PTHR35372">
    <property type="entry name" value="ATP BINDING PROTEIN-RELATED"/>
    <property type="match status" value="1"/>
</dbReference>
<feature type="domain" description="SF3 helicase" evidence="5">
    <location>
        <begin position="237"/>
        <end position="392"/>
    </location>
</feature>
<dbReference type="InterPro" id="IPR004968">
    <property type="entry name" value="DNA_primase/NTPase_C"/>
</dbReference>
<keyword evidence="1" id="KW-0547">Nucleotide-binding</keyword>
<gene>
    <name evidence="6" type="ORF">IC602_09170</name>
</gene>
<dbReference type="NCBIfam" id="TIGR01613">
    <property type="entry name" value="primase_Cterm"/>
    <property type="match status" value="1"/>
</dbReference>
<evidence type="ECO:0000256" key="2">
    <source>
        <dbReference type="ARBA" id="ARBA00022801"/>
    </source>
</evidence>
<dbReference type="Pfam" id="PF08706">
    <property type="entry name" value="D5_N"/>
    <property type="match status" value="1"/>
</dbReference>
<dbReference type="SUPFAM" id="SSF52540">
    <property type="entry name" value="P-loop containing nucleoside triphosphate hydrolases"/>
    <property type="match status" value="1"/>
</dbReference>
<dbReference type="InterPro" id="IPR006500">
    <property type="entry name" value="Helicase_put_C_phage/plasmid"/>
</dbReference>
<organism evidence="6 7">
    <name type="scientific">Virgibacillus halodenitrificans</name>
    <name type="common">Bacillus halodenitrificans</name>
    <dbReference type="NCBI Taxonomy" id="1482"/>
    <lineage>
        <taxon>Bacteria</taxon>
        <taxon>Bacillati</taxon>
        <taxon>Bacillota</taxon>
        <taxon>Bacilli</taxon>
        <taxon>Bacillales</taxon>
        <taxon>Bacillaceae</taxon>
        <taxon>Virgibacillus</taxon>
    </lineage>
</organism>
<comment type="caution">
    <text evidence="6">The sequence shown here is derived from an EMBL/GenBank/DDBJ whole genome shotgun (WGS) entry which is preliminary data.</text>
</comment>
<dbReference type="InterPro" id="IPR036388">
    <property type="entry name" value="WH-like_DNA-bd_sf"/>
</dbReference>
<evidence type="ECO:0000259" key="5">
    <source>
        <dbReference type="PROSITE" id="PS51206"/>
    </source>
</evidence>
<keyword evidence="2" id="KW-0378">Hydrolase</keyword>
<dbReference type="InterPro" id="IPR014015">
    <property type="entry name" value="Helicase_SF3_DNA-vir"/>
</dbReference>
<dbReference type="EMBL" id="JACWEZ010000004">
    <property type="protein sequence ID" value="MBD1222781.1"/>
    <property type="molecule type" value="Genomic_DNA"/>
</dbReference>
<evidence type="ECO:0000313" key="7">
    <source>
        <dbReference type="Proteomes" id="UP000621631"/>
    </source>
</evidence>
<dbReference type="InterPro" id="IPR027417">
    <property type="entry name" value="P-loop_NTPase"/>
</dbReference>
<dbReference type="RefSeq" id="WP_189777990.1">
    <property type="nucleotide sequence ID" value="NZ_JACWEZ010000004.1"/>
</dbReference>
<dbReference type="InterPro" id="IPR014818">
    <property type="entry name" value="Phage/plasmid_primase_P4_C"/>
</dbReference>
<keyword evidence="3" id="KW-0347">Helicase</keyword>
<sequence length="516" mass="59702">MEIEETIRINPFGCWEIGKAHSPIAADDVKASFPQVYHKQVTWFIENNKGVDLKNILTEEDYNHKKINYDSNLEEIKKEPNKKNVDWKKDIELHNFFHEKTNKFVPARLGKVINKYMDLFFDGSTLYYYENGVYISQGEPRLNKVIQNILKDESNSHRKREVIDWLKTNTDIRYKNKKVNPDDGWINVKNGLLNLKTRELRPHTSKRLSTIQLPVNYDPNSDNSKVHNFIKSVVHKESIDLVYEMVGYLLTSHTKAQKAFIFQSGGGSGKSVIVTMLQAFIGNGNYSAVPAQDIDGDRFSAIQLKGKVLNIVDDMKKQRFADTGKFKSSVTGGDIMVEQKGKPQEIIKPIAKHVFCMNAIPDSGDMSEAWSDRWIMIPLPNRFRGGENEDKQLPEKLTREDALSTLLNYALDGLERLRSNNYRFSENKHTEKLKNNHLKESNPMELFIDEHCKLGEGLEEIADTVYKVYKSYCEDDGYKPLTKIKFNKYIKNKFDLESYRPNKNNKKPTWKGISLR</sequence>
<evidence type="ECO:0000256" key="1">
    <source>
        <dbReference type="ARBA" id="ARBA00022741"/>
    </source>
</evidence>
<evidence type="ECO:0000256" key="3">
    <source>
        <dbReference type="ARBA" id="ARBA00022806"/>
    </source>
</evidence>
<proteinExistence type="predicted"/>
<dbReference type="InterPro" id="IPR051620">
    <property type="entry name" value="ORF904-like_C"/>
</dbReference>
<dbReference type="Pfam" id="PF03288">
    <property type="entry name" value="Pox_D5"/>
    <property type="match status" value="1"/>
</dbReference>
<dbReference type="Gene3D" id="1.10.10.10">
    <property type="entry name" value="Winged helix-like DNA-binding domain superfamily/Winged helix DNA-binding domain"/>
    <property type="match status" value="1"/>
</dbReference>
<evidence type="ECO:0000313" key="6">
    <source>
        <dbReference type="EMBL" id="MBD1222781.1"/>
    </source>
</evidence>
<dbReference type="Gene3D" id="3.40.50.300">
    <property type="entry name" value="P-loop containing nucleotide triphosphate hydrolases"/>
    <property type="match status" value="1"/>
</dbReference>
<name>A0ABR7VLJ4_VIRHA</name>
<dbReference type="Proteomes" id="UP000621631">
    <property type="component" value="Unassembled WGS sequence"/>
</dbReference>
<reference evidence="6 7" key="1">
    <citation type="submission" date="2020-09" db="EMBL/GenBank/DDBJ databases">
        <title>Draft Genome Sequences of Oil-Oxidizing Bacteria Halomonas titanicae, Marinobacter lutaoensis, and Virgibacillus halodenitrificans Isolated from Highly Saline Environments.</title>
        <authorList>
            <person name="Grouzdev D.S."/>
            <person name="Sokolova D.S."/>
            <person name="Semenova E.M."/>
            <person name="Borzenkov I.A."/>
            <person name="Bidzhieva S.K."/>
            <person name="Poltaraus A.B."/>
            <person name="Nazina T.N."/>
        </authorList>
    </citation>
    <scope>NUCLEOTIDE SEQUENCE [LARGE SCALE GENOMIC DNA]</scope>
    <source>
        <strain evidence="6 7">VKM B-3472D</strain>
    </source>
</reference>
<dbReference type="Pfam" id="PF19263">
    <property type="entry name" value="DUF5906"/>
    <property type="match status" value="1"/>
</dbReference>